<dbReference type="VEuPathDB" id="FungiDB:HpaG808231"/>
<proteinExistence type="predicted"/>
<evidence type="ECO:0000256" key="1">
    <source>
        <dbReference type="SAM" id="SignalP"/>
    </source>
</evidence>
<protein>
    <recommendedName>
        <fullName evidence="4">RxLR effector candidate protein</fullName>
    </recommendedName>
</protein>
<dbReference type="AlphaFoldDB" id="M4BP92"/>
<organism evidence="2 3">
    <name type="scientific">Hyaloperonospora arabidopsidis (strain Emoy2)</name>
    <name type="common">Downy mildew agent</name>
    <name type="synonym">Peronospora arabidopsidis</name>
    <dbReference type="NCBI Taxonomy" id="559515"/>
    <lineage>
        <taxon>Eukaryota</taxon>
        <taxon>Sar</taxon>
        <taxon>Stramenopiles</taxon>
        <taxon>Oomycota</taxon>
        <taxon>Peronosporomycetes</taxon>
        <taxon>Peronosporales</taxon>
        <taxon>Peronosporaceae</taxon>
        <taxon>Hyaloperonospora</taxon>
    </lineage>
</organism>
<accession>M4BP92</accession>
<dbReference type="HOGENOM" id="CLU_2202100_0_0_1"/>
<evidence type="ECO:0000313" key="3">
    <source>
        <dbReference type="Proteomes" id="UP000011713"/>
    </source>
</evidence>
<sequence>MHCTISLLAVAALIACICDAASATEALKASSRIAHGDGKNVKSLRVNGQPVAAHKMSGDERLFLDSKGAVSAVDFPYFRAVQGLRIASFVKSNEELMDTVRKATEYFT</sequence>
<evidence type="ECO:0000313" key="2">
    <source>
        <dbReference type="EnsemblProtists" id="HpaP808231"/>
    </source>
</evidence>
<dbReference type="InParanoid" id="M4BP92"/>
<feature type="signal peptide" evidence="1">
    <location>
        <begin position="1"/>
        <end position="23"/>
    </location>
</feature>
<dbReference type="EMBL" id="JH598491">
    <property type="status" value="NOT_ANNOTATED_CDS"/>
    <property type="molecule type" value="Genomic_DNA"/>
</dbReference>
<reference evidence="2" key="2">
    <citation type="submission" date="2015-06" db="UniProtKB">
        <authorList>
            <consortium name="EnsemblProtists"/>
        </authorList>
    </citation>
    <scope>IDENTIFICATION</scope>
    <source>
        <strain evidence="2">Emoy2</strain>
    </source>
</reference>
<keyword evidence="3" id="KW-1185">Reference proteome</keyword>
<feature type="chain" id="PRO_5004048834" description="RxLR effector candidate protein" evidence="1">
    <location>
        <begin position="24"/>
        <end position="108"/>
    </location>
</feature>
<dbReference type="EnsemblProtists" id="HpaT808231">
    <property type="protein sequence ID" value="HpaP808231"/>
    <property type="gene ID" value="HpaG808231"/>
</dbReference>
<evidence type="ECO:0008006" key="4">
    <source>
        <dbReference type="Google" id="ProtNLM"/>
    </source>
</evidence>
<keyword evidence="1" id="KW-0732">Signal</keyword>
<name>M4BP92_HYAAE</name>
<dbReference type="Proteomes" id="UP000011713">
    <property type="component" value="Unassembled WGS sequence"/>
</dbReference>
<reference evidence="3" key="1">
    <citation type="journal article" date="2010" name="Science">
        <title>Signatures of adaptation to obligate biotrophy in the Hyaloperonospora arabidopsidis genome.</title>
        <authorList>
            <person name="Baxter L."/>
            <person name="Tripathy S."/>
            <person name="Ishaque N."/>
            <person name="Boot N."/>
            <person name="Cabral A."/>
            <person name="Kemen E."/>
            <person name="Thines M."/>
            <person name="Ah-Fong A."/>
            <person name="Anderson R."/>
            <person name="Badejoko W."/>
            <person name="Bittner-Eddy P."/>
            <person name="Boore J.L."/>
            <person name="Chibucos M.C."/>
            <person name="Coates M."/>
            <person name="Dehal P."/>
            <person name="Delehaunty K."/>
            <person name="Dong S."/>
            <person name="Downton P."/>
            <person name="Dumas B."/>
            <person name="Fabro G."/>
            <person name="Fronick C."/>
            <person name="Fuerstenberg S.I."/>
            <person name="Fulton L."/>
            <person name="Gaulin E."/>
            <person name="Govers F."/>
            <person name="Hughes L."/>
            <person name="Humphray S."/>
            <person name="Jiang R.H."/>
            <person name="Judelson H."/>
            <person name="Kamoun S."/>
            <person name="Kyung K."/>
            <person name="Meijer H."/>
            <person name="Minx P."/>
            <person name="Morris P."/>
            <person name="Nelson J."/>
            <person name="Phuntumart V."/>
            <person name="Qutob D."/>
            <person name="Rehmany A."/>
            <person name="Rougon-Cardoso A."/>
            <person name="Ryden P."/>
            <person name="Torto-Alalibo T."/>
            <person name="Studholme D."/>
            <person name="Wang Y."/>
            <person name="Win J."/>
            <person name="Wood J."/>
            <person name="Clifton S.W."/>
            <person name="Rogers J."/>
            <person name="Van den Ackerveken G."/>
            <person name="Jones J.D."/>
            <person name="McDowell J.M."/>
            <person name="Beynon J."/>
            <person name="Tyler B.M."/>
        </authorList>
    </citation>
    <scope>NUCLEOTIDE SEQUENCE [LARGE SCALE GENOMIC DNA]</scope>
    <source>
        <strain evidence="3">Emoy2</strain>
    </source>
</reference>